<feature type="compositionally biased region" description="Polar residues" evidence="1">
    <location>
        <begin position="247"/>
        <end position="258"/>
    </location>
</feature>
<accession>A0A1E7FHK8</accession>
<feature type="domain" description="CID" evidence="2">
    <location>
        <begin position="1"/>
        <end position="133"/>
    </location>
</feature>
<dbReference type="SUPFAM" id="SSF48464">
    <property type="entry name" value="ENTH/VHS domain"/>
    <property type="match status" value="1"/>
</dbReference>
<dbReference type="Proteomes" id="UP000095751">
    <property type="component" value="Unassembled WGS sequence"/>
</dbReference>
<evidence type="ECO:0000259" key="2">
    <source>
        <dbReference type="PROSITE" id="PS51391"/>
    </source>
</evidence>
<keyword evidence="4" id="KW-1185">Reference proteome</keyword>
<sequence length="485" mass="54671">MASSLELRDYLQRIDLSAPAIQGAAGAMMKHYDKSPGVAVVEWRNALHHARVEQYLPLLYVANEVLQNSKRNRGNKFLEAFSPVLGQSLVYICGRSTPELVENIRRTVKIWADRRVFSIRYVNDLIKGLEPYRNGGNNKKKTMSSNDGNGSPGGSRFSPVSQPELAATKSSSSSSSLVSPSQNKKDNVEVSSNDNDDEDNGDDLFGDDNNSSNQGTDDVDDDDDNDLFGNASKKLLKIDIDFDSASNNATETVSSGNSKMKRRRSSNEADGLAAATAGKSRRRSLILLSTNSLMELWNQVSALQTSYDRVSGKIKEMNSGDDSNNTDSGGGGVGIDALVGDELLAEYKKVLGHEQQIDKHRRELHSIAQKRRSLEIEAVRYLPWLERALKQDQEDIDFSDKHRTQLDLYSHVYVPAKLARDQRLREEKHRQMEEEKLRRKKEEEEEQEKFKRSAMKKQTEAEPGMLWNRATGEYQHLNQNEDWRD</sequence>
<dbReference type="InterPro" id="IPR008942">
    <property type="entry name" value="ENTH_VHS"/>
</dbReference>
<protein>
    <recommendedName>
        <fullName evidence="2">CID domain-containing protein</fullName>
    </recommendedName>
</protein>
<feature type="compositionally biased region" description="Basic and acidic residues" evidence="1">
    <location>
        <begin position="423"/>
        <end position="442"/>
    </location>
</feature>
<evidence type="ECO:0000313" key="3">
    <source>
        <dbReference type="EMBL" id="OEU17659.1"/>
    </source>
</evidence>
<dbReference type="Pfam" id="PF04818">
    <property type="entry name" value="CID"/>
    <property type="match status" value="1"/>
</dbReference>
<dbReference type="PANTHER" id="PTHR12460">
    <property type="entry name" value="CYCLIN-DEPENDENT KINASE INHIBITOR-RELATED PROTEIN"/>
    <property type="match status" value="1"/>
</dbReference>
<dbReference type="PROSITE" id="PS51391">
    <property type="entry name" value="CID"/>
    <property type="match status" value="1"/>
</dbReference>
<dbReference type="EMBL" id="KV784357">
    <property type="protein sequence ID" value="OEU17659.1"/>
    <property type="molecule type" value="Genomic_DNA"/>
</dbReference>
<evidence type="ECO:0000313" key="4">
    <source>
        <dbReference type="Proteomes" id="UP000095751"/>
    </source>
</evidence>
<reference evidence="3 4" key="1">
    <citation type="submission" date="2016-09" db="EMBL/GenBank/DDBJ databases">
        <title>Extensive genetic diversity and differential bi-allelic expression allows diatom success in the polar Southern Ocean.</title>
        <authorList>
            <consortium name="DOE Joint Genome Institute"/>
            <person name="Mock T."/>
            <person name="Otillar R.P."/>
            <person name="Strauss J."/>
            <person name="Dupont C."/>
            <person name="Frickenhaus S."/>
            <person name="Maumus F."/>
            <person name="Mcmullan M."/>
            <person name="Sanges R."/>
            <person name="Schmutz J."/>
            <person name="Toseland A."/>
            <person name="Valas R."/>
            <person name="Veluchamy A."/>
            <person name="Ward B.J."/>
            <person name="Allen A."/>
            <person name="Barry K."/>
            <person name="Falciatore A."/>
            <person name="Ferrante M."/>
            <person name="Fortunato A.E."/>
            <person name="Gloeckner G."/>
            <person name="Gruber A."/>
            <person name="Hipkin R."/>
            <person name="Janech M."/>
            <person name="Kroth P."/>
            <person name="Leese F."/>
            <person name="Lindquist E."/>
            <person name="Lyon B.R."/>
            <person name="Martin J."/>
            <person name="Mayer C."/>
            <person name="Parker M."/>
            <person name="Quesneville H."/>
            <person name="Raymond J."/>
            <person name="Uhlig C."/>
            <person name="Valentin K.U."/>
            <person name="Worden A.Z."/>
            <person name="Armbrust E.V."/>
            <person name="Bowler C."/>
            <person name="Green B."/>
            <person name="Moulton V."/>
            <person name="Van Oosterhout C."/>
            <person name="Grigoriev I."/>
        </authorList>
    </citation>
    <scope>NUCLEOTIDE SEQUENCE [LARGE SCALE GENOMIC DNA]</scope>
    <source>
        <strain evidence="3 4">CCMP1102</strain>
    </source>
</reference>
<feature type="region of interest" description="Disordered" evidence="1">
    <location>
        <begin position="423"/>
        <end position="485"/>
    </location>
</feature>
<name>A0A1E7FHK8_9STRA</name>
<feature type="region of interest" description="Disordered" evidence="1">
    <location>
        <begin position="130"/>
        <end position="226"/>
    </location>
</feature>
<dbReference type="GO" id="GO:0000993">
    <property type="term" value="F:RNA polymerase II complex binding"/>
    <property type="evidence" value="ECO:0007669"/>
    <property type="project" value="TreeGrafter"/>
</dbReference>
<dbReference type="GO" id="GO:0031124">
    <property type="term" value="P:mRNA 3'-end processing"/>
    <property type="evidence" value="ECO:0007669"/>
    <property type="project" value="TreeGrafter"/>
</dbReference>
<dbReference type="Gene3D" id="1.25.40.90">
    <property type="match status" value="1"/>
</dbReference>
<dbReference type="KEGG" id="fcy:FRACYDRAFT_225364"/>
<dbReference type="InParanoid" id="A0A1E7FHK8"/>
<dbReference type="AlphaFoldDB" id="A0A1E7FHK8"/>
<feature type="compositionally biased region" description="Low complexity" evidence="1">
    <location>
        <begin position="170"/>
        <end position="181"/>
    </location>
</feature>
<proteinExistence type="predicted"/>
<organism evidence="3 4">
    <name type="scientific">Fragilariopsis cylindrus CCMP1102</name>
    <dbReference type="NCBI Taxonomy" id="635003"/>
    <lineage>
        <taxon>Eukaryota</taxon>
        <taxon>Sar</taxon>
        <taxon>Stramenopiles</taxon>
        <taxon>Ochrophyta</taxon>
        <taxon>Bacillariophyta</taxon>
        <taxon>Bacillariophyceae</taxon>
        <taxon>Bacillariophycidae</taxon>
        <taxon>Bacillariales</taxon>
        <taxon>Bacillariaceae</taxon>
        <taxon>Fragilariopsis</taxon>
    </lineage>
</organism>
<dbReference type="InterPro" id="IPR006569">
    <property type="entry name" value="CID_dom"/>
</dbReference>
<feature type="region of interest" description="Disordered" evidence="1">
    <location>
        <begin position="247"/>
        <end position="276"/>
    </location>
</feature>
<feature type="compositionally biased region" description="Acidic residues" evidence="1">
    <location>
        <begin position="217"/>
        <end position="226"/>
    </location>
</feature>
<feature type="compositionally biased region" description="Acidic residues" evidence="1">
    <location>
        <begin position="194"/>
        <end position="206"/>
    </location>
</feature>
<dbReference type="SMART" id="SM00582">
    <property type="entry name" value="RPR"/>
    <property type="match status" value="1"/>
</dbReference>
<evidence type="ECO:0000256" key="1">
    <source>
        <dbReference type="SAM" id="MobiDB-lite"/>
    </source>
</evidence>
<dbReference type="OrthoDB" id="10069473at2759"/>
<gene>
    <name evidence="3" type="ORF">FRACYDRAFT_225364</name>
</gene>
<dbReference type="PANTHER" id="PTHR12460:SF0">
    <property type="entry name" value="CID DOMAIN-CONTAINING PROTEIN-RELATED"/>
    <property type="match status" value="1"/>
</dbReference>